<organism evidence="4 5">
    <name type="scientific">Actinidia rufa</name>
    <dbReference type="NCBI Taxonomy" id="165716"/>
    <lineage>
        <taxon>Eukaryota</taxon>
        <taxon>Viridiplantae</taxon>
        <taxon>Streptophyta</taxon>
        <taxon>Embryophyta</taxon>
        <taxon>Tracheophyta</taxon>
        <taxon>Spermatophyta</taxon>
        <taxon>Magnoliopsida</taxon>
        <taxon>eudicotyledons</taxon>
        <taxon>Gunneridae</taxon>
        <taxon>Pentapetalae</taxon>
        <taxon>asterids</taxon>
        <taxon>Ericales</taxon>
        <taxon>Actinidiaceae</taxon>
        <taxon>Actinidia</taxon>
    </lineage>
</organism>
<reference evidence="4 5" key="1">
    <citation type="submission" date="2019-07" db="EMBL/GenBank/DDBJ databases">
        <title>De Novo Assembly of kiwifruit Actinidia rufa.</title>
        <authorList>
            <person name="Sugita-Konishi S."/>
            <person name="Sato K."/>
            <person name="Mori E."/>
            <person name="Abe Y."/>
            <person name="Kisaki G."/>
            <person name="Hamano K."/>
            <person name="Suezawa K."/>
            <person name="Otani M."/>
            <person name="Fukuda T."/>
            <person name="Manabe T."/>
            <person name="Gomi K."/>
            <person name="Tabuchi M."/>
            <person name="Akimitsu K."/>
            <person name="Kataoka I."/>
        </authorList>
    </citation>
    <scope>NUCLEOTIDE SEQUENCE [LARGE SCALE GENOMIC DNA]</scope>
    <source>
        <strain evidence="5">cv. Fuchu</strain>
    </source>
</reference>
<comment type="catalytic activity">
    <reaction evidence="2">
        <text>3-hydroxy-2-methylpropanoyl-CoA + H2O = 3-hydroxy-2-methylpropanoate + CoA + H(+)</text>
        <dbReference type="Rhea" id="RHEA:20888"/>
        <dbReference type="ChEBI" id="CHEBI:11805"/>
        <dbReference type="ChEBI" id="CHEBI:15377"/>
        <dbReference type="ChEBI" id="CHEBI:15378"/>
        <dbReference type="ChEBI" id="CHEBI:57287"/>
        <dbReference type="ChEBI" id="CHEBI:57340"/>
        <dbReference type="EC" id="3.1.2.4"/>
    </reaction>
</comment>
<dbReference type="CDD" id="cd06558">
    <property type="entry name" value="crotonase-like"/>
    <property type="match status" value="1"/>
</dbReference>
<proteinExistence type="inferred from homology"/>
<sequence length="88" mass="9836">MAASDEFVKGSVLPNGVAVITLDRPKALNAMNIDMDIKYKSFLDQWEADPNVKCVLVESSSPRAFSAGDKKDLWIIFFNNYFKAFVSV</sequence>
<evidence type="ECO:0000313" key="4">
    <source>
        <dbReference type="EMBL" id="GFY96312.1"/>
    </source>
</evidence>
<comment type="caution">
    <text evidence="4">The sequence shown here is derived from an EMBL/GenBank/DDBJ whole genome shotgun (WGS) entry which is preliminary data.</text>
</comment>
<dbReference type="SUPFAM" id="SSF52096">
    <property type="entry name" value="ClpP/crotonase"/>
    <property type="match status" value="1"/>
</dbReference>
<keyword evidence="1 2" id="KW-0378">Hydrolase</keyword>
<dbReference type="InterPro" id="IPR045004">
    <property type="entry name" value="ECH_dom"/>
</dbReference>
<feature type="domain" description="Enoyl-CoA hydratase/isomerase" evidence="3">
    <location>
        <begin position="18"/>
        <end position="68"/>
    </location>
</feature>
<evidence type="ECO:0000256" key="2">
    <source>
        <dbReference type="RuleBase" id="RU369070"/>
    </source>
</evidence>
<dbReference type="Proteomes" id="UP000585474">
    <property type="component" value="Unassembled WGS sequence"/>
</dbReference>
<comment type="function">
    <text evidence="2">Hydrolyzes 3-hydroxyisobutyryl-CoA (HIBYL-CoA), a saline catabolite. Has high activity toward isobutyryl-CoA. Could be an isobutyryl-CoA dehydrogenase that functions in valine catabolism.</text>
</comment>
<keyword evidence="5" id="KW-1185">Reference proteome</keyword>
<evidence type="ECO:0000313" key="5">
    <source>
        <dbReference type="Proteomes" id="UP000585474"/>
    </source>
</evidence>
<dbReference type="GO" id="GO:0005829">
    <property type="term" value="C:cytosol"/>
    <property type="evidence" value="ECO:0007669"/>
    <property type="project" value="TreeGrafter"/>
</dbReference>
<dbReference type="GO" id="GO:0006574">
    <property type="term" value="P:L-valine catabolic process"/>
    <property type="evidence" value="ECO:0007669"/>
    <property type="project" value="UniProtKB-UniRule"/>
</dbReference>
<dbReference type="InterPro" id="IPR032259">
    <property type="entry name" value="HIBYL-CoA-H"/>
</dbReference>
<dbReference type="OrthoDB" id="2018133at2759"/>
<comment type="pathway">
    <text evidence="2">Amino-acid degradation; L-valine degradation.</text>
</comment>
<dbReference type="InterPro" id="IPR029045">
    <property type="entry name" value="ClpP/crotonase-like_dom_sf"/>
</dbReference>
<evidence type="ECO:0000259" key="3">
    <source>
        <dbReference type="Pfam" id="PF16113"/>
    </source>
</evidence>
<dbReference type="GO" id="GO:0006508">
    <property type="term" value="P:proteolysis"/>
    <property type="evidence" value="ECO:0007669"/>
    <property type="project" value="UniProtKB-KW"/>
</dbReference>
<dbReference type="Pfam" id="PF16113">
    <property type="entry name" value="ECH_2"/>
    <property type="match status" value="1"/>
</dbReference>
<gene>
    <name evidence="4" type="ORF">Acr_11g0006180</name>
</gene>
<dbReference type="GO" id="GO:0003860">
    <property type="term" value="F:3-hydroxyisobutyryl-CoA hydrolase activity"/>
    <property type="evidence" value="ECO:0007669"/>
    <property type="project" value="UniProtKB-UniRule"/>
</dbReference>
<protein>
    <recommendedName>
        <fullName evidence="2">3-hydroxyisobutyryl-CoA hydrolase</fullName>
        <shortName evidence="2">HIB-CoA hydrolase</shortName>
        <shortName evidence="2">HIBYL-CoA-H</shortName>
        <ecNumber evidence="2">3.1.2.4</ecNumber>
    </recommendedName>
    <alternativeName>
        <fullName evidence="2">3-hydroxyisobutyryl-coenzyme A hydrolase</fullName>
    </alternativeName>
</protein>
<dbReference type="Gene3D" id="3.90.226.10">
    <property type="entry name" value="2-enoyl-CoA Hydratase, Chain A, domain 1"/>
    <property type="match status" value="1"/>
</dbReference>
<dbReference type="EMBL" id="BJWL01000011">
    <property type="protein sequence ID" value="GFY96312.1"/>
    <property type="molecule type" value="Genomic_DNA"/>
</dbReference>
<dbReference type="AlphaFoldDB" id="A0A7J0FC88"/>
<dbReference type="GO" id="GO:0008233">
    <property type="term" value="F:peptidase activity"/>
    <property type="evidence" value="ECO:0007669"/>
    <property type="project" value="UniProtKB-KW"/>
</dbReference>
<evidence type="ECO:0000256" key="1">
    <source>
        <dbReference type="ARBA" id="ARBA00022801"/>
    </source>
</evidence>
<dbReference type="EC" id="3.1.2.4" evidence="2"/>
<name>A0A7J0FC88_9ERIC</name>
<accession>A0A7J0FC88</accession>
<keyword evidence="4" id="KW-0645">Protease</keyword>
<dbReference type="PANTHER" id="PTHR43176:SF5">
    <property type="entry name" value="3-HYDROXYISOBUTYRYL-COA HYDROLASE-LIKE PROTEIN 4, MITOCHONDRIAL"/>
    <property type="match status" value="1"/>
</dbReference>
<dbReference type="PANTHER" id="PTHR43176">
    <property type="entry name" value="3-HYDROXYISOBUTYRYL-COA HYDROLASE-RELATED"/>
    <property type="match status" value="1"/>
</dbReference>
<comment type="similarity">
    <text evidence="2">Belongs to the enoyl-CoA hydratase/isomerase family.</text>
</comment>